<feature type="domain" description="C2H2-type" evidence="11">
    <location>
        <begin position="99"/>
        <end position="126"/>
    </location>
</feature>
<feature type="domain" description="C2H2-type" evidence="11">
    <location>
        <begin position="72"/>
        <end position="99"/>
    </location>
</feature>
<name>A0A493SW59_ANAPP</name>
<reference evidence="12" key="3">
    <citation type="submission" date="2025-09" db="UniProtKB">
        <authorList>
            <consortium name="Ensembl"/>
        </authorList>
    </citation>
    <scope>IDENTIFICATION</scope>
</reference>
<sequence length="290" mass="32396">MGKRAHWSSLESRRTAWSWCGVMLAARPPPPGALSHKGLARCRYRCGECGKAFLQLCHLKKHRSVHAGHKPFLCTECGKSYSSEESFKEHRVLHSGQRPFCEHCGKSYTLATKLRRHQKCHLADKPYQCELCSMGYNFSQSLACHMLAHKAEKDPEGLNTAGASLAVDLPQAARRRPQRKSQQGEEVAEPALLMVEVLEPENEAELLITASGHCIAAYQPQGSPEHLSSTKDIIEITISKHEDKCVIVQDKGSASDMVIIQEGVEIRVVFHQCYFCSACTATWDRSVLPW</sequence>
<dbReference type="GO" id="GO:0005634">
    <property type="term" value="C:nucleus"/>
    <property type="evidence" value="ECO:0007669"/>
    <property type="project" value="UniProtKB-SubCell"/>
</dbReference>
<dbReference type="FunFam" id="3.30.160.60:FF:001101">
    <property type="entry name" value="Zinc finger protein 408"/>
    <property type="match status" value="1"/>
</dbReference>
<dbReference type="GO" id="GO:0008270">
    <property type="term" value="F:zinc ion binding"/>
    <property type="evidence" value="ECO:0007669"/>
    <property type="project" value="UniProtKB-KW"/>
</dbReference>
<evidence type="ECO:0000313" key="13">
    <source>
        <dbReference type="Proteomes" id="UP000016666"/>
    </source>
</evidence>
<dbReference type="PROSITE" id="PS50157">
    <property type="entry name" value="ZINC_FINGER_C2H2_2"/>
    <property type="match status" value="4"/>
</dbReference>
<dbReference type="Proteomes" id="UP000016666">
    <property type="component" value="Chromosome 5"/>
</dbReference>
<dbReference type="Gene3D" id="3.30.160.60">
    <property type="entry name" value="Classic Zinc Finger"/>
    <property type="match status" value="4"/>
</dbReference>
<keyword evidence="8" id="KW-0804">Transcription</keyword>
<dbReference type="FunFam" id="3.30.160.60:FF:001228">
    <property type="entry name" value="Zinc finger protein 236"/>
    <property type="match status" value="1"/>
</dbReference>
<keyword evidence="5" id="KW-0862">Zinc</keyword>
<evidence type="ECO:0000313" key="12">
    <source>
        <dbReference type="Ensembl" id="ENSAPLP00000017710.1"/>
    </source>
</evidence>
<dbReference type="GO" id="GO:0000978">
    <property type="term" value="F:RNA polymerase II cis-regulatory region sequence-specific DNA binding"/>
    <property type="evidence" value="ECO:0007669"/>
    <property type="project" value="TreeGrafter"/>
</dbReference>
<dbReference type="PANTHER" id="PTHR23235">
    <property type="entry name" value="KRUEPPEL-LIKE TRANSCRIPTION FACTOR"/>
    <property type="match status" value="1"/>
</dbReference>
<keyword evidence="4 10" id="KW-0863">Zinc-finger</keyword>
<dbReference type="OMA" id="MECAKSE"/>
<evidence type="ECO:0000256" key="10">
    <source>
        <dbReference type="PROSITE-ProRule" id="PRU00042"/>
    </source>
</evidence>
<dbReference type="SMART" id="SM00355">
    <property type="entry name" value="ZnF_C2H2"/>
    <property type="match status" value="4"/>
</dbReference>
<reference evidence="12" key="2">
    <citation type="submission" date="2025-08" db="UniProtKB">
        <authorList>
            <consortium name="Ensembl"/>
        </authorList>
    </citation>
    <scope>IDENTIFICATION</scope>
</reference>
<evidence type="ECO:0000256" key="9">
    <source>
        <dbReference type="ARBA" id="ARBA00023242"/>
    </source>
</evidence>
<keyword evidence="7" id="KW-0238">DNA-binding</keyword>
<dbReference type="InterPro" id="IPR013087">
    <property type="entry name" value="Znf_C2H2_type"/>
</dbReference>
<dbReference type="InterPro" id="IPR036236">
    <property type="entry name" value="Znf_C2H2_sf"/>
</dbReference>
<dbReference type="PROSITE" id="PS00028">
    <property type="entry name" value="ZINC_FINGER_C2H2_1"/>
    <property type="match status" value="4"/>
</dbReference>
<protein>
    <recommendedName>
        <fullName evidence="11">C2H2-type domain-containing protein</fullName>
    </recommendedName>
</protein>
<dbReference type="GO" id="GO:0000981">
    <property type="term" value="F:DNA-binding transcription factor activity, RNA polymerase II-specific"/>
    <property type="evidence" value="ECO:0007669"/>
    <property type="project" value="TreeGrafter"/>
</dbReference>
<evidence type="ECO:0000256" key="7">
    <source>
        <dbReference type="ARBA" id="ARBA00023125"/>
    </source>
</evidence>
<dbReference type="Pfam" id="PF00096">
    <property type="entry name" value="zf-C2H2"/>
    <property type="match status" value="2"/>
</dbReference>
<dbReference type="GeneTree" id="ENSGT00930000151062"/>
<dbReference type="Ensembl" id="ENSAPLT00000030473.1">
    <property type="protein sequence ID" value="ENSAPLP00000017710.1"/>
    <property type="gene ID" value="ENSAPLG00000025197.1"/>
</dbReference>
<evidence type="ECO:0000259" key="11">
    <source>
        <dbReference type="PROSITE" id="PS50157"/>
    </source>
</evidence>
<keyword evidence="3" id="KW-0677">Repeat</keyword>
<dbReference type="AlphaFoldDB" id="A0A493SW59"/>
<evidence type="ECO:0000256" key="2">
    <source>
        <dbReference type="ARBA" id="ARBA00022723"/>
    </source>
</evidence>
<dbReference type="SUPFAM" id="SSF57667">
    <property type="entry name" value="beta-beta-alpha zinc fingers"/>
    <property type="match status" value="2"/>
</dbReference>
<feature type="domain" description="C2H2-type" evidence="11">
    <location>
        <begin position="127"/>
        <end position="154"/>
    </location>
</feature>
<accession>A0A493SW59</accession>
<keyword evidence="9" id="KW-0539">Nucleus</keyword>
<evidence type="ECO:0000256" key="4">
    <source>
        <dbReference type="ARBA" id="ARBA00022771"/>
    </source>
</evidence>
<dbReference type="PANTHER" id="PTHR23235:SF142">
    <property type="entry name" value="ZINC FINGER PROTEIN 384"/>
    <property type="match status" value="1"/>
</dbReference>
<dbReference type="STRING" id="8840.ENSAPLP00000017710"/>
<feature type="domain" description="C2H2-type" evidence="11">
    <location>
        <begin position="44"/>
        <end position="71"/>
    </location>
</feature>
<evidence type="ECO:0000256" key="5">
    <source>
        <dbReference type="ARBA" id="ARBA00022833"/>
    </source>
</evidence>
<reference evidence="12 13" key="1">
    <citation type="submission" date="2017-10" db="EMBL/GenBank/DDBJ databases">
        <title>A new Pekin duck reference genome.</title>
        <authorList>
            <person name="Hou Z.-C."/>
            <person name="Zhou Z.-K."/>
            <person name="Zhu F."/>
            <person name="Hou S.-S."/>
        </authorList>
    </citation>
    <scope>NUCLEOTIDE SEQUENCE [LARGE SCALE GENOMIC DNA]</scope>
</reference>
<evidence type="ECO:0000256" key="1">
    <source>
        <dbReference type="ARBA" id="ARBA00004123"/>
    </source>
</evidence>
<comment type="subcellular location">
    <subcellularLocation>
        <location evidence="1">Nucleus</location>
    </subcellularLocation>
</comment>
<keyword evidence="6" id="KW-0805">Transcription regulation</keyword>
<evidence type="ECO:0000256" key="8">
    <source>
        <dbReference type="ARBA" id="ARBA00023163"/>
    </source>
</evidence>
<keyword evidence="13" id="KW-1185">Reference proteome</keyword>
<evidence type="ECO:0000256" key="3">
    <source>
        <dbReference type="ARBA" id="ARBA00022737"/>
    </source>
</evidence>
<keyword evidence="2" id="KW-0479">Metal-binding</keyword>
<evidence type="ECO:0000256" key="6">
    <source>
        <dbReference type="ARBA" id="ARBA00023015"/>
    </source>
</evidence>
<organism evidence="12 13">
    <name type="scientific">Anas platyrhynchos platyrhynchos</name>
    <name type="common">Northern mallard</name>
    <dbReference type="NCBI Taxonomy" id="8840"/>
    <lineage>
        <taxon>Eukaryota</taxon>
        <taxon>Metazoa</taxon>
        <taxon>Chordata</taxon>
        <taxon>Craniata</taxon>
        <taxon>Vertebrata</taxon>
        <taxon>Euteleostomi</taxon>
        <taxon>Archelosauria</taxon>
        <taxon>Archosauria</taxon>
        <taxon>Dinosauria</taxon>
        <taxon>Saurischia</taxon>
        <taxon>Theropoda</taxon>
        <taxon>Coelurosauria</taxon>
        <taxon>Aves</taxon>
        <taxon>Neognathae</taxon>
        <taxon>Galloanserae</taxon>
        <taxon>Anseriformes</taxon>
        <taxon>Anatidae</taxon>
        <taxon>Anatinae</taxon>
        <taxon>Anas</taxon>
    </lineage>
</organism>
<proteinExistence type="predicted"/>